<sequence>MTCSRALPGDMPRQLAGLARACHPGPAVAVTVLVTALVALAGRGLPGAVPVALAVLAGQLSVGWCNDAVDAARDAAAGRIGKPVVAGLVTAGTVRAAAFTALAACVPLSLACGPLPAAAHLLAVAAAWAYNLWLKGTAASWAPYAIGFGAVPVFVAAGMPAQHEGPPLPAWWAVVAAALLGCGAHLGNVLPDIETDLATGVRGWPQRLGAARVRALMPVPPLAASLLLAVAPPGPPGPAEWLALAGVALCAVAGLSLGRRLPKAPFAAAVAAAGIDILLLAATGAGVVVSTT</sequence>
<evidence type="ECO:0000256" key="4">
    <source>
        <dbReference type="ARBA" id="ARBA00023136"/>
    </source>
</evidence>
<feature type="transmembrane region" description="Helical" evidence="5">
    <location>
        <begin position="211"/>
        <end position="229"/>
    </location>
</feature>
<evidence type="ECO:0000256" key="3">
    <source>
        <dbReference type="ARBA" id="ARBA00022989"/>
    </source>
</evidence>
<evidence type="ECO:0000256" key="2">
    <source>
        <dbReference type="ARBA" id="ARBA00022692"/>
    </source>
</evidence>
<name>A0A5R8Z1W8_9ACTN</name>
<keyword evidence="3 5" id="KW-1133">Transmembrane helix</keyword>
<dbReference type="Gene3D" id="1.10.357.140">
    <property type="entry name" value="UbiA prenyltransferase"/>
    <property type="match status" value="1"/>
</dbReference>
<proteinExistence type="predicted"/>
<dbReference type="Pfam" id="PF01040">
    <property type="entry name" value="UbiA"/>
    <property type="match status" value="1"/>
</dbReference>
<comment type="caution">
    <text evidence="6">The sequence shown here is derived from an EMBL/GenBank/DDBJ whole genome shotgun (WGS) entry which is preliminary data.</text>
</comment>
<feature type="transmembrane region" description="Helical" evidence="5">
    <location>
        <begin position="265"/>
        <end position="289"/>
    </location>
</feature>
<evidence type="ECO:0008006" key="8">
    <source>
        <dbReference type="Google" id="ProtNLM"/>
    </source>
</evidence>
<feature type="transmembrane region" description="Helical" evidence="5">
    <location>
        <begin position="241"/>
        <end position="258"/>
    </location>
</feature>
<keyword evidence="4 5" id="KW-0472">Membrane</keyword>
<dbReference type="EMBL" id="VANP01000005">
    <property type="protein sequence ID" value="TLP59812.1"/>
    <property type="molecule type" value="Genomic_DNA"/>
</dbReference>
<organism evidence="6 7">
    <name type="scientific">Microbispora triticiradicis</name>
    <dbReference type="NCBI Taxonomy" id="2200763"/>
    <lineage>
        <taxon>Bacteria</taxon>
        <taxon>Bacillati</taxon>
        <taxon>Actinomycetota</taxon>
        <taxon>Actinomycetes</taxon>
        <taxon>Streptosporangiales</taxon>
        <taxon>Streptosporangiaceae</taxon>
        <taxon>Microbispora</taxon>
    </lineage>
</organism>
<evidence type="ECO:0000256" key="1">
    <source>
        <dbReference type="ARBA" id="ARBA00004141"/>
    </source>
</evidence>
<keyword evidence="7" id="KW-1185">Reference proteome</keyword>
<comment type="subcellular location">
    <subcellularLocation>
        <location evidence="1">Membrane</location>
        <topology evidence="1">Multi-pass membrane protein</topology>
    </subcellularLocation>
</comment>
<dbReference type="OrthoDB" id="3212588at2"/>
<gene>
    <name evidence="6" type="ORF">FED44_16225</name>
</gene>
<evidence type="ECO:0000256" key="5">
    <source>
        <dbReference type="SAM" id="Phobius"/>
    </source>
</evidence>
<dbReference type="Proteomes" id="UP000309033">
    <property type="component" value="Unassembled WGS sequence"/>
</dbReference>
<feature type="transmembrane region" description="Helical" evidence="5">
    <location>
        <begin position="141"/>
        <end position="159"/>
    </location>
</feature>
<feature type="transmembrane region" description="Helical" evidence="5">
    <location>
        <begin position="21"/>
        <end position="41"/>
    </location>
</feature>
<dbReference type="GO" id="GO:0016020">
    <property type="term" value="C:membrane"/>
    <property type="evidence" value="ECO:0007669"/>
    <property type="project" value="UniProtKB-SubCell"/>
</dbReference>
<dbReference type="InterPro" id="IPR044878">
    <property type="entry name" value="UbiA_sf"/>
</dbReference>
<protein>
    <recommendedName>
        <fullName evidence="8">Ubiquinone biosynthesis protein UbiA</fullName>
    </recommendedName>
</protein>
<evidence type="ECO:0000313" key="7">
    <source>
        <dbReference type="Proteomes" id="UP000309033"/>
    </source>
</evidence>
<feature type="transmembrane region" description="Helical" evidence="5">
    <location>
        <begin position="171"/>
        <end position="190"/>
    </location>
</feature>
<accession>A0A5R8Z1W8</accession>
<feature type="transmembrane region" description="Helical" evidence="5">
    <location>
        <begin position="47"/>
        <end position="65"/>
    </location>
</feature>
<feature type="transmembrane region" description="Helical" evidence="5">
    <location>
        <begin position="117"/>
        <end position="134"/>
    </location>
</feature>
<dbReference type="InterPro" id="IPR000537">
    <property type="entry name" value="UbiA_prenyltransferase"/>
</dbReference>
<reference evidence="6" key="1">
    <citation type="submission" date="2019-05" db="EMBL/GenBank/DDBJ databases">
        <title>Isolation, diversity and antifungal activity of Actinobacteria from wheat.</title>
        <authorList>
            <person name="Yu B."/>
        </authorList>
    </citation>
    <scope>NUCLEOTIDE SEQUENCE [LARGE SCALE GENOMIC DNA]</scope>
    <source>
        <strain evidence="6">NEAU-HEGS1-5</strain>
    </source>
</reference>
<dbReference type="AlphaFoldDB" id="A0A5R8Z1W8"/>
<evidence type="ECO:0000313" key="6">
    <source>
        <dbReference type="EMBL" id="TLP59812.1"/>
    </source>
</evidence>
<keyword evidence="2 5" id="KW-0812">Transmembrane</keyword>
<dbReference type="GO" id="GO:0016765">
    <property type="term" value="F:transferase activity, transferring alkyl or aryl (other than methyl) groups"/>
    <property type="evidence" value="ECO:0007669"/>
    <property type="project" value="InterPro"/>
</dbReference>
<feature type="transmembrane region" description="Helical" evidence="5">
    <location>
        <begin position="85"/>
        <end position="111"/>
    </location>
</feature>